<dbReference type="OMA" id="GEWGFTN"/>
<evidence type="ECO:0000313" key="10">
    <source>
        <dbReference type="Proteomes" id="UP000015104"/>
    </source>
</evidence>
<dbReference type="EMBL" id="CAEY01000387">
    <property type="status" value="NOT_ANNOTATED_CDS"/>
    <property type="molecule type" value="Genomic_DNA"/>
</dbReference>
<evidence type="ECO:0000256" key="5">
    <source>
        <dbReference type="ARBA" id="ARBA00022487"/>
    </source>
</evidence>
<dbReference type="InterPro" id="IPR014186">
    <property type="entry name" value="S-formylglutathione_hydrol"/>
</dbReference>
<dbReference type="InterPro" id="IPR029058">
    <property type="entry name" value="AB_hydrolase_fold"/>
</dbReference>
<feature type="active site" description="Charge relay system" evidence="8">
    <location>
        <position position="229"/>
    </location>
</feature>
<sequence>MSSFKEISSLKLFDGYQKRYSHHSSTNNWEMKFAIYLPPNALKGDKCPVMLWLTGRTLGEWGFTNKSGIQRFAAKNGFIIAAPEPTPRGIEPKDEKGELPVGAQYGYYVDATVDPWSKHYNMYSYIVDEFYSLLTSTVFPVKPDLIGLSGHSMGGTASIPIALRNPDKFLSVTSMSGNYIPTKTERGQEIFNIYLGSDVESWKVYDPIHVIKSYEGPERTIFIDVGGADPVMDDAFDSDLFDAFRGTNLSLEFKIRSGYHHAYEYIQSFVEDHLLWHKTIFDAHR</sequence>
<keyword evidence="6" id="KW-0378">Hydrolase</keyword>
<comment type="function">
    <text evidence="1">Serine hydrolase involved in the detoxification of formaldehyde.</text>
</comment>
<dbReference type="EC" id="3.1.2.12" evidence="3"/>
<dbReference type="eggNOG" id="KOG3101">
    <property type="taxonomic scope" value="Eukaryota"/>
</dbReference>
<reference evidence="10" key="1">
    <citation type="submission" date="2011-08" db="EMBL/GenBank/DDBJ databases">
        <authorList>
            <person name="Rombauts S."/>
        </authorList>
    </citation>
    <scope>NUCLEOTIDE SEQUENCE</scope>
    <source>
        <strain evidence="10">London</strain>
    </source>
</reference>
<organism evidence="9 10">
    <name type="scientific">Tetranychus urticae</name>
    <name type="common">Two-spotted spider mite</name>
    <dbReference type="NCBI Taxonomy" id="32264"/>
    <lineage>
        <taxon>Eukaryota</taxon>
        <taxon>Metazoa</taxon>
        <taxon>Ecdysozoa</taxon>
        <taxon>Arthropoda</taxon>
        <taxon>Chelicerata</taxon>
        <taxon>Arachnida</taxon>
        <taxon>Acari</taxon>
        <taxon>Acariformes</taxon>
        <taxon>Trombidiformes</taxon>
        <taxon>Prostigmata</taxon>
        <taxon>Eleutherengona</taxon>
        <taxon>Raphignathae</taxon>
        <taxon>Tetranychoidea</taxon>
        <taxon>Tetranychidae</taxon>
        <taxon>Tetranychus</taxon>
    </lineage>
</organism>
<feature type="active site" description="Charge relay system" evidence="8">
    <location>
        <position position="261"/>
    </location>
</feature>
<dbReference type="AlphaFoldDB" id="T1KR98"/>
<dbReference type="HOGENOM" id="CLU_056472_0_0_1"/>
<dbReference type="GO" id="GO:0046294">
    <property type="term" value="P:formaldehyde catabolic process"/>
    <property type="evidence" value="ECO:0007669"/>
    <property type="project" value="InterPro"/>
</dbReference>
<gene>
    <name evidence="9" type="primary">107366401</name>
</gene>
<protein>
    <recommendedName>
        <fullName evidence="4">S-formylglutathione hydrolase</fullName>
        <ecNumber evidence="3">3.1.2.12</ecNumber>
    </recommendedName>
    <alternativeName>
        <fullName evidence="7">Esterase D</fullName>
    </alternativeName>
</protein>
<keyword evidence="10" id="KW-1185">Reference proteome</keyword>
<feature type="active site" description="Charge relay system" evidence="8">
    <location>
        <position position="152"/>
    </location>
</feature>
<comment type="similarity">
    <text evidence="2">Belongs to the esterase D family.</text>
</comment>
<dbReference type="GO" id="GO:0052689">
    <property type="term" value="F:carboxylic ester hydrolase activity"/>
    <property type="evidence" value="ECO:0007669"/>
    <property type="project" value="UniProtKB-KW"/>
</dbReference>
<dbReference type="KEGG" id="tut:107366401"/>
<evidence type="ECO:0000256" key="3">
    <source>
        <dbReference type="ARBA" id="ARBA00012479"/>
    </source>
</evidence>
<evidence type="ECO:0000256" key="1">
    <source>
        <dbReference type="ARBA" id="ARBA00002608"/>
    </source>
</evidence>
<dbReference type="PANTHER" id="PTHR10061">
    <property type="entry name" value="S-FORMYLGLUTATHIONE HYDROLASE"/>
    <property type="match status" value="1"/>
</dbReference>
<evidence type="ECO:0000256" key="7">
    <source>
        <dbReference type="ARBA" id="ARBA00032082"/>
    </source>
</evidence>
<evidence type="ECO:0000256" key="8">
    <source>
        <dbReference type="PIRSR" id="PIRSR614186-1"/>
    </source>
</evidence>
<evidence type="ECO:0000256" key="2">
    <source>
        <dbReference type="ARBA" id="ARBA00005622"/>
    </source>
</evidence>
<dbReference type="Gene3D" id="3.40.50.1820">
    <property type="entry name" value="alpha/beta hydrolase"/>
    <property type="match status" value="1"/>
</dbReference>
<keyword evidence="5" id="KW-0719">Serine esterase</keyword>
<dbReference type="GO" id="GO:0005829">
    <property type="term" value="C:cytosol"/>
    <property type="evidence" value="ECO:0007669"/>
    <property type="project" value="TreeGrafter"/>
</dbReference>
<proteinExistence type="inferred from homology"/>
<evidence type="ECO:0000313" key="9">
    <source>
        <dbReference type="EnsemblMetazoa" id="tetur18g02780.1"/>
    </source>
</evidence>
<dbReference type="InterPro" id="IPR000801">
    <property type="entry name" value="Esterase-like"/>
</dbReference>
<evidence type="ECO:0000256" key="4">
    <source>
        <dbReference type="ARBA" id="ARBA00016774"/>
    </source>
</evidence>
<dbReference type="OrthoDB" id="420518at2759"/>
<dbReference type="Pfam" id="PF00756">
    <property type="entry name" value="Esterase"/>
    <property type="match status" value="1"/>
</dbReference>
<evidence type="ECO:0000256" key="6">
    <source>
        <dbReference type="ARBA" id="ARBA00022801"/>
    </source>
</evidence>
<dbReference type="Proteomes" id="UP000015104">
    <property type="component" value="Unassembled WGS sequence"/>
</dbReference>
<dbReference type="EnsemblMetazoa" id="tetur18g02780.1">
    <property type="protein sequence ID" value="tetur18g02780.1"/>
    <property type="gene ID" value="tetur18g02780"/>
</dbReference>
<accession>T1KR98</accession>
<reference evidence="9" key="2">
    <citation type="submission" date="2015-06" db="UniProtKB">
        <authorList>
            <consortium name="EnsemblMetazoa"/>
        </authorList>
    </citation>
    <scope>IDENTIFICATION</scope>
</reference>
<dbReference type="GO" id="GO:0018738">
    <property type="term" value="F:S-formylglutathione hydrolase activity"/>
    <property type="evidence" value="ECO:0007669"/>
    <property type="project" value="UniProtKB-EC"/>
</dbReference>
<dbReference type="PANTHER" id="PTHR10061:SF0">
    <property type="entry name" value="S-FORMYLGLUTATHIONE HYDROLASE"/>
    <property type="match status" value="1"/>
</dbReference>
<dbReference type="SUPFAM" id="SSF53474">
    <property type="entry name" value="alpha/beta-Hydrolases"/>
    <property type="match status" value="1"/>
</dbReference>
<name>T1KR98_TETUR</name>
<dbReference type="STRING" id="32264.T1KR98"/>